<evidence type="ECO:0000313" key="2">
    <source>
        <dbReference type="Proteomes" id="UP000828390"/>
    </source>
</evidence>
<dbReference type="SUPFAM" id="SSF101898">
    <property type="entry name" value="NHL repeat"/>
    <property type="match status" value="1"/>
</dbReference>
<evidence type="ECO:0000313" key="1">
    <source>
        <dbReference type="EMBL" id="KAH3880347.1"/>
    </source>
</evidence>
<dbReference type="Proteomes" id="UP000828390">
    <property type="component" value="Unassembled WGS sequence"/>
</dbReference>
<sequence>MCSIDSSLVAVIILESREIHFIRVTTNGRLVQDRKLNLQHDCSGIAHHHGNLYITSGIALYPYSLDGTLLRKLYDDTTGLYKSSSCAVSHDGERIYVANKSIKSIDFQLVTLSRDGIVISKLTEHEICLSERFPPGLHVTDSGQVLVYYEFSKNIFQIDRDGREKLAVVVRSKNKEPLSVFFSKRTGSLIMGARDNNNIKVFKTQRLLENDDKSQFRYTSVKLIV</sequence>
<protein>
    <submittedName>
        <fullName evidence="1">Uncharacterized protein</fullName>
    </submittedName>
</protein>
<dbReference type="Gene3D" id="2.120.10.30">
    <property type="entry name" value="TolB, C-terminal domain"/>
    <property type="match status" value="1"/>
</dbReference>
<dbReference type="AlphaFoldDB" id="A0A9D4MSC3"/>
<name>A0A9D4MSC3_DREPO</name>
<dbReference type="EMBL" id="JAIWYP010000001">
    <property type="protein sequence ID" value="KAH3880347.1"/>
    <property type="molecule type" value="Genomic_DNA"/>
</dbReference>
<proteinExistence type="predicted"/>
<organism evidence="1 2">
    <name type="scientific">Dreissena polymorpha</name>
    <name type="common">Zebra mussel</name>
    <name type="synonym">Mytilus polymorpha</name>
    <dbReference type="NCBI Taxonomy" id="45954"/>
    <lineage>
        <taxon>Eukaryota</taxon>
        <taxon>Metazoa</taxon>
        <taxon>Spiralia</taxon>
        <taxon>Lophotrochozoa</taxon>
        <taxon>Mollusca</taxon>
        <taxon>Bivalvia</taxon>
        <taxon>Autobranchia</taxon>
        <taxon>Heteroconchia</taxon>
        <taxon>Euheterodonta</taxon>
        <taxon>Imparidentia</taxon>
        <taxon>Neoheterodontei</taxon>
        <taxon>Myida</taxon>
        <taxon>Dreissenoidea</taxon>
        <taxon>Dreissenidae</taxon>
        <taxon>Dreissena</taxon>
    </lineage>
</organism>
<comment type="caution">
    <text evidence="1">The sequence shown here is derived from an EMBL/GenBank/DDBJ whole genome shotgun (WGS) entry which is preliminary data.</text>
</comment>
<reference evidence="1" key="2">
    <citation type="submission" date="2020-11" db="EMBL/GenBank/DDBJ databases">
        <authorList>
            <person name="McCartney M.A."/>
            <person name="Auch B."/>
            <person name="Kono T."/>
            <person name="Mallez S."/>
            <person name="Becker A."/>
            <person name="Gohl D.M."/>
            <person name="Silverstein K.A.T."/>
            <person name="Koren S."/>
            <person name="Bechman K.B."/>
            <person name="Herman A."/>
            <person name="Abrahante J.E."/>
            <person name="Garbe J."/>
        </authorList>
    </citation>
    <scope>NUCLEOTIDE SEQUENCE</scope>
    <source>
        <strain evidence="1">Duluth1</strain>
        <tissue evidence="1">Whole animal</tissue>
    </source>
</reference>
<gene>
    <name evidence="1" type="ORF">DPMN_004260</name>
</gene>
<keyword evidence="2" id="KW-1185">Reference proteome</keyword>
<accession>A0A9D4MSC3</accession>
<reference evidence="1" key="1">
    <citation type="journal article" date="2019" name="bioRxiv">
        <title>The Genome of the Zebra Mussel, Dreissena polymorpha: A Resource for Invasive Species Research.</title>
        <authorList>
            <person name="McCartney M.A."/>
            <person name="Auch B."/>
            <person name="Kono T."/>
            <person name="Mallez S."/>
            <person name="Zhang Y."/>
            <person name="Obille A."/>
            <person name="Becker A."/>
            <person name="Abrahante J.E."/>
            <person name="Garbe J."/>
            <person name="Badalamenti J.P."/>
            <person name="Herman A."/>
            <person name="Mangelson H."/>
            <person name="Liachko I."/>
            <person name="Sullivan S."/>
            <person name="Sone E.D."/>
            <person name="Koren S."/>
            <person name="Silverstein K.A.T."/>
            <person name="Beckman K.B."/>
            <person name="Gohl D.M."/>
        </authorList>
    </citation>
    <scope>NUCLEOTIDE SEQUENCE</scope>
    <source>
        <strain evidence="1">Duluth1</strain>
        <tissue evidence="1">Whole animal</tissue>
    </source>
</reference>
<dbReference type="InterPro" id="IPR011042">
    <property type="entry name" value="6-blade_b-propeller_TolB-like"/>
</dbReference>